<dbReference type="PANTHER" id="PTHR43845">
    <property type="entry name" value="BLR5969 PROTEIN"/>
    <property type="match status" value="1"/>
</dbReference>
<dbReference type="EMBL" id="DRKP01000023">
    <property type="protein sequence ID" value="HEB95185.1"/>
    <property type="molecule type" value="Genomic_DNA"/>
</dbReference>
<dbReference type="GO" id="GO:0016874">
    <property type="term" value="F:ligase activity"/>
    <property type="evidence" value="ECO:0007669"/>
    <property type="project" value="UniProtKB-KW"/>
</dbReference>
<dbReference type="InterPro" id="IPR000873">
    <property type="entry name" value="AMP-dep_synth/lig_dom"/>
</dbReference>
<accession>A0A831RJ12</accession>
<name>A0A831RJ12_9GAMM</name>
<dbReference type="InterPro" id="IPR042099">
    <property type="entry name" value="ANL_N_sf"/>
</dbReference>
<dbReference type="SUPFAM" id="SSF56801">
    <property type="entry name" value="Acetyl-CoA synthetase-like"/>
    <property type="match status" value="1"/>
</dbReference>
<reference evidence="2" key="1">
    <citation type="journal article" date="2020" name="mSystems">
        <title>Genome- and Community-Level Interaction Insights into Carbon Utilization and Element Cycling Functions of Hydrothermarchaeota in Hydrothermal Sediment.</title>
        <authorList>
            <person name="Zhou Z."/>
            <person name="Liu Y."/>
            <person name="Xu W."/>
            <person name="Pan J."/>
            <person name="Luo Z.H."/>
            <person name="Li M."/>
        </authorList>
    </citation>
    <scope>NUCLEOTIDE SEQUENCE [LARGE SCALE GENOMIC DNA]</scope>
    <source>
        <strain evidence="2">HyVt-443</strain>
    </source>
</reference>
<sequence>MSEYYDELEIRDPEQRQQALIRAVAAQVAHAKERAPAYRERLAQVDPAAIDSAAAIARLPLTRKSELLEEQRRNPPLGGFCAVSGPELAWLFASPGPIYEPGTRRPDFWRFARALFAAGFRRGDLIHNCFSYHLTPAGAMIDSGGHALGCTLIPAGVGQTELQVQTIADLRPNGYVGTPSFLKIILEKADELGTGIGSLTRALVSGEALPPSLREEFLHRGIRCRQCYATADVGVIAYESEAEEGLIVDEGVYLEIVRPGTNEPVPDGEVGEVVVTSLNPDYPLIRFATGDLSAILPGTSPCGRSNRRIRGWMGRADQTAKVRGMFVHPHQIARIVARHDEVVRARLVIDWVDQRDEMVLQCEVEQPSEALAEAVAGTIRDVCKVRGAVEFVVIGTLPNDGRVIDDIRRYD</sequence>
<organism evidence="2">
    <name type="scientific">Sedimenticola thiotaurini</name>
    <dbReference type="NCBI Taxonomy" id="1543721"/>
    <lineage>
        <taxon>Bacteria</taxon>
        <taxon>Pseudomonadati</taxon>
        <taxon>Pseudomonadota</taxon>
        <taxon>Gammaproteobacteria</taxon>
        <taxon>Chromatiales</taxon>
        <taxon>Sedimenticolaceae</taxon>
        <taxon>Sedimenticola</taxon>
    </lineage>
</organism>
<dbReference type="PANTHER" id="PTHR43845:SF1">
    <property type="entry name" value="BLR5969 PROTEIN"/>
    <property type="match status" value="1"/>
</dbReference>
<dbReference type="InterPro" id="IPR045851">
    <property type="entry name" value="AMP-bd_C_sf"/>
</dbReference>
<evidence type="ECO:0000259" key="1">
    <source>
        <dbReference type="Pfam" id="PF00501"/>
    </source>
</evidence>
<dbReference type="AlphaFoldDB" id="A0A831RJ12"/>
<comment type="caution">
    <text evidence="2">The sequence shown here is derived from an EMBL/GenBank/DDBJ whole genome shotgun (WGS) entry which is preliminary data.</text>
</comment>
<protein>
    <submittedName>
        <fullName evidence="2">Phenylacetate--CoA ligase family protein</fullName>
    </submittedName>
</protein>
<keyword evidence="2" id="KW-0436">Ligase</keyword>
<dbReference type="Gene3D" id="3.40.50.12780">
    <property type="entry name" value="N-terminal domain of ligase-like"/>
    <property type="match status" value="1"/>
</dbReference>
<feature type="domain" description="AMP-dependent synthetase/ligase" evidence="1">
    <location>
        <begin position="148"/>
        <end position="276"/>
    </location>
</feature>
<evidence type="ECO:0000313" key="2">
    <source>
        <dbReference type="EMBL" id="HEB95185.1"/>
    </source>
</evidence>
<proteinExistence type="predicted"/>
<dbReference type="Proteomes" id="UP000886251">
    <property type="component" value="Unassembled WGS sequence"/>
</dbReference>
<dbReference type="Gene3D" id="3.30.300.30">
    <property type="match status" value="1"/>
</dbReference>
<gene>
    <name evidence="2" type="ORF">ENI96_01980</name>
</gene>
<dbReference type="Pfam" id="PF00501">
    <property type="entry name" value="AMP-binding"/>
    <property type="match status" value="1"/>
</dbReference>